<dbReference type="AlphaFoldDB" id="A0A1A9WH01"/>
<dbReference type="Pfam" id="PF00089">
    <property type="entry name" value="Trypsin"/>
    <property type="match status" value="2"/>
</dbReference>
<dbReference type="SUPFAM" id="SSF50494">
    <property type="entry name" value="Trypsin-like serine proteases"/>
    <property type="match status" value="2"/>
</dbReference>
<proteinExistence type="predicted"/>
<organism evidence="4 5">
    <name type="scientific">Glossina brevipalpis</name>
    <dbReference type="NCBI Taxonomy" id="37001"/>
    <lineage>
        <taxon>Eukaryota</taxon>
        <taxon>Metazoa</taxon>
        <taxon>Ecdysozoa</taxon>
        <taxon>Arthropoda</taxon>
        <taxon>Hexapoda</taxon>
        <taxon>Insecta</taxon>
        <taxon>Pterygota</taxon>
        <taxon>Neoptera</taxon>
        <taxon>Endopterygota</taxon>
        <taxon>Diptera</taxon>
        <taxon>Brachycera</taxon>
        <taxon>Muscomorpha</taxon>
        <taxon>Hippoboscoidea</taxon>
        <taxon>Glossinidae</taxon>
        <taxon>Glossina</taxon>
    </lineage>
</organism>
<dbReference type="EnsemblMetazoa" id="GBRI019389-RA">
    <property type="protein sequence ID" value="GBRI019389-PA"/>
    <property type="gene ID" value="GBRI019389"/>
</dbReference>
<keyword evidence="5" id="KW-1185">Reference proteome</keyword>
<name>A0A1A9WH01_9MUSC</name>
<dbReference type="InterPro" id="IPR043504">
    <property type="entry name" value="Peptidase_S1_PA_chymotrypsin"/>
</dbReference>
<feature type="chain" id="PRO_5008400345" description="Peptidase S1 domain-containing protein" evidence="2">
    <location>
        <begin position="24"/>
        <end position="504"/>
    </location>
</feature>
<evidence type="ECO:0000256" key="1">
    <source>
        <dbReference type="ARBA" id="ARBA00023157"/>
    </source>
</evidence>
<reference evidence="5" key="1">
    <citation type="submission" date="2014-03" db="EMBL/GenBank/DDBJ databases">
        <authorList>
            <person name="Aksoy S."/>
            <person name="Warren W."/>
            <person name="Wilson R.K."/>
        </authorList>
    </citation>
    <scope>NUCLEOTIDE SEQUENCE [LARGE SCALE GENOMIC DNA]</scope>
    <source>
        <strain evidence="5">IAEA</strain>
    </source>
</reference>
<keyword evidence="1" id="KW-1015">Disulfide bond</keyword>
<dbReference type="VEuPathDB" id="VectorBase:GBRI019389"/>
<sequence length="504" mass="56884">MFINFRNIWLFVILAGWIINGKAASKSDNRNDCLSNRNEFESASRYWKYIVEIYCKKSGRVTFSYGVILSEYILLTNFAGSAGRRTYCYIADRNRSHIDVKEGNIYWVTKIPYKNWEGTLSGQSLRQIQLILTEVPINLAATNARAIRLPRKEAETDNCVVVGLDSPENWSVQVVNRKVDIIETDKCYSIYRELDHNIICIQIPKEFNTCTQCKEYVTGSPLICNGVLTAIVGFTATTNCDVDEPRSCAKVYESLQWIKSNMESFSKDSKFKQSVVWIGFKINSKLSTHSLGVIIGVNKILTAGGFDFSSNTTLFKTETGKAVTEGVIYFDSHSNIYYKNLINSAPNWPLEWSEIQLSVISLENDINLSSSTKIMPLPIRPMENFDNCFVASKHPTWIKYKVDILSNFECRKALPNHHKDYMCIRLRMDGLNHCTQLLGGSPLICNSNLVGIVARYANGKECIASQPRVCSPVYKYLPFIQSAMLDVEVTMASGSGILDMASLT</sequence>
<dbReference type="PANTHER" id="PTHR24271:SF50">
    <property type="match status" value="1"/>
</dbReference>
<feature type="domain" description="Peptidase S1" evidence="3">
    <location>
        <begin position="222"/>
        <end position="480"/>
    </location>
</feature>
<evidence type="ECO:0000256" key="2">
    <source>
        <dbReference type="SAM" id="SignalP"/>
    </source>
</evidence>
<evidence type="ECO:0000313" key="5">
    <source>
        <dbReference type="Proteomes" id="UP000091820"/>
    </source>
</evidence>
<dbReference type="GO" id="GO:0004252">
    <property type="term" value="F:serine-type endopeptidase activity"/>
    <property type="evidence" value="ECO:0007669"/>
    <property type="project" value="InterPro"/>
</dbReference>
<feature type="signal peptide" evidence="2">
    <location>
        <begin position="1"/>
        <end position="23"/>
    </location>
</feature>
<protein>
    <recommendedName>
        <fullName evidence="3">Peptidase S1 domain-containing protein</fullName>
    </recommendedName>
</protein>
<evidence type="ECO:0000313" key="4">
    <source>
        <dbReference type="EnsemblMetazoa" id="GBRI019389-PA"/>
    </source>
</evidence>
<dbReference type="PANTHER" id="PTHR24271">
    <property type="entry name" value="KALLIKREIN-RELATED"/>
    <property type="match status" value="1"/>
</dbReference>
<keyword evidence="2" id="KW-0732">Signal</keyword>
<dbReference type="GO" id="GO:0006508">
    <property type="term" value="P:proteolysis"/>
    <property type="evidence" value="ECO:0007669"/>
    <property type="project" value="InterPro"/>
</dbReference>
<accession>A0A1A9WH01</accession>
<evidence type="ECO:0000259" key="3">
    <source>
        <dbReference type="SMART" id="SM00020"/>
    </source>
</evidence>
<dbReference type="Proteomes" id="UP000091820">
    <property type="component" value="Unassembled WGS sequence"/>
</dbReference>
<dbReference type="InterPro" id="IPR009003">
    <property type="entry name" value="Peptidase_S1_PA"/>
</dbReference>
<reference evidence="4" key="2">
    <citation type="submission" date="2020-05" db="UniProtKB">
        <authorList>
            <consortium name="EnsemblMetazoa"/>
        </authorList>
    </citation>
    <scope>IDENTIFICATION</scope>
    <source>
        <strain evidence="4">IAEA</strain>
    </source>
</reference>
<dbReference type="InterPro" id="IPR001254">
    <property type="entry name" value="Trypsin_dom"/>
</dbReference>
<dbReference type="Gene3D" id="2.40.10.10">
    <property type="entry name" value="Trypsin-like serine proteases"/>
    <property type="match status" value="3"/>
</dbReference>
<dbReference type="SMART" id="SM00020">
    <property type="entry name" value="Tryp_SPc"/>
    <property type="match status" value="1"/>
</dbReference>